<dbReference type="GO" id="GO:0016740">
    <property type="term" value="F:transferase activity"/>
    <property type="evidence" value="ECO:0007669"/>
    <property type="project" value="UniProtKB-KW"/>
</dbReference>
<protein>
    <submittedName>
        <fullName evidence="4">Glutathione S-transferase</fullName>
    </submittedName>
</protein>
<dbReference type="InterPro" id="IPR010987">
    <property type="entry name" value="Glutathione-S-Trfase_C-like"/>
</dbReference>
<dbReference type="SUPFAM" id="SSF47616">
    <property type="entry name" value="GST C-terminal domain-like"/>
    <property type="match status" value="1"/>
</dbReference>
<keyword evidence="5" id="KW-1185">Reference proteome</keyword>
<evidence type="ECO:0000313" key="4">
    <source>
        <dbReference type="EMBL" id="PWN93637.1"/>
    </source>
</evidence>
<evidence type="ECO:0000259" key="2">
    <source>
        <dbReference type="PROSITE" id="PS50404"/>
    </source>
</evidence>
<dbReference type="RefSeq" id="XP_025380835.1">
    <property type="nucleotide sequence ID" value="XM_025520579.1"/>
</dbReference>
<dbReference type="PROSITE" id="PS51354">
    <property type="entry name" value="GLUTAREDOXIN_2"/>
    <property type="match status" value="1"/>
</dbReference>
<dbReference type="SUPFAM" id="SSF52833">
    <property type="entry name" value="Thioredoxin-like"/>
    <property type="match status" value="1"/>
</dbReference>
<organism evidence="4 5">
    <name type="scientific">Acaromyces ingoldii</name>
    <dbReference type="NCBI Taxonomy" id="215250"/>
    <lineage>
        <taxon>Eukaryota</taxon>
        <taxon>Fungi</taxon>
        <taxon>Dikarya</taxon>
        <taxon>Basidiomycota</taxon>
        <taxon>Ustilaginomycotina</taxon>
        <taxon>Exobasidiomycetes</taxon>
        <taxon>Exobasidiales</taxon>
        <taxon>Cryptobasidiaceae</taxon>
        <taxon>Acaromyces</taxon>
    </lineage>
</organism>
<dbReference type="InterPro" id="IPR036282">
    <property type="entry name" value="Glutathione-S-Trfase_C_sf"/>
</dbReference>
<dbReference type="Gene3D" id="1.20.1050.10">
    <property type="match status" value="1"/>
</dbReference>
<feature type="domain" description="GST C-terminal" evidence="3">
    <location>
        <begin position="129"/>
        <end position="271"/>
    </location>
</feature>
<dbReference type="GeneID" id="37042495"/>
<accession>A0A316YW14</accession>
<dbReference type="EMBL" id="KZ819634">
    <property type="protein sequence ID" value="PWN93637.1"/>
    <property type="molecule type" value="Genomic_DNA"/>
</dbReference>
<dbReference type="SFLD" id="SFLDS00019">
    <property type="entry name" value="Glutathione_Transferase_(cytos"/>
    <property type="match status" value="1"/>
</dbReference>
<dbReference type="PROSITE" id="PS50405">
    <property type="entry name" value="GST_CTER"/>
    <property type="match status" value="1"/>
</dbReference>
<dbReference type="PANTHER" id="PTHR43968">
    <property type="match status" value="1"/>
</dbReference>
<dbReference type="OrthoDB" id="4951845at2759"/>
<evidence type="ECO:0000256" key="1">
    <source>
        <dbReference type="SAM" id="MobiDB-lite"/>
    </source>
</evidence>
<dbReference type="SFLD" id="SFLDG00358">
    <property type="entry name" value="Main_(cytGST)"/>
    <property type="match status" value="1"/>
</dbReference>
<dbReference type="Proteomes" id="UP000245768">
    <property type="component" value="Unassembled WGS sequence"/>
</dbReference>
<evidence type="ECO:0000259" key="3">
    <source>
        <dbReference type="PROSITE" id="PS50405"/>
    </source>
</evidence>
<dbReference type="PROSITE" id="PS50404">
    <property type="entry name" value="GST_NTER"/>
    <property type="match status" value="1"/>
</dbReference>
<dbReference type="PANTHER" id="PTHR43968:SF6">
    <property type="entry name" value="GLUTATHIONE S-TRANSFERASE OMEGA"/>
    <property type="match status" value="1"/>
</dbReference>
<dbReference type="STRING" id="215250.A0A316YW14"/>
<name>A0A316YW14_9BASI</name>
<dbReference type="Gene3D" id="3.40.30.10">
    <property type="entry name" value="Glutaredoxin"/>
    <property type="match status" value="1"/>
</dbReference>
<feature type="domain" description="GST N-terminal" evidence="2">
    <location>
        <begin position="40"/>
        <end position="119"/>
    </location>
</feature>
<dbReference type="CDD" id="cd00570">
    <property type="entry name" value="GST_N_family"/>
    <property type="match status" value="1"/>
</dbReference>
<gene>
    <name evidence="4" type="ORF">FA10DRAFT_264262</name>
</gene>
<dbReference type="GO" id="GO:0005737">
    <property type="term" value="C:cytoplasm"/>
    <property type="evidence" value="ECO:0007669"/>
    <property type="project" value="TreeGrafter"/>
</dbReference>
<dbReference type="Pfam" id="PF13409">
    <property type="entry name" value="GST_N_2"/>
    <property type="match status" value="1"/>
</dbReference>
<dbReference type="InterPro" id="IPR040079">
    <property type="entry name" value="Glutathione_S-Trfase"/>
</dbReference>
<proteinExistence type="predicted"/>
<dbReference type="AlphaFoldDB" id="A0A316YW14"/>
<sequence>MSSQPAPGSKGANYHKECSGPALDTVHKHSSEPHDDEYGEGMTIFGANFCPFVHRAWAALELLDAPYRMVEVDPYQKPKELLDSNPRGLVPALRIGKDKVLGESQVILEYLVDRYETAVDKPALLPRGDAYRKARCRLAVDQVNRTLIPSFYRYLQAQETEKQIEGAKEFVAELQKFNESMLPEQKGPFWDGSDSLGMVDIVAFPWVYRATIVLKHFRAFDMSAVAQQGGRFDRWMKAVFGHPAVKATTSNDNTYLDGYARYAENRPNTSQVANAINSGRGLP</sequence>
<keyword evidence="4" id="KW-0808">Transferase</keyword>
<reference evidence="4 5" key="1">
    <citation type="journal article" date="2018" name="Mol. Biol. Evol.">
        <title>Broad Genomic Sampling Reveals a Smut Pathogenic Ancestry of the Fungal Clade Ustilaginomycotina.</title>
        <authorList>
            <person name="Kijpornyongpan T."/>
            <person name="Mondo S.J."/>
            <person name="Barry K."/>
            <person name="Sandor L."/>
            <person name="Lee J."/>
            <person name="Lipzen A."/>
            <person name="Pangilinan J."/>
            <person name="LaButti K."/>
            <person name="Hainaut M."/>
            <person name="Henrissat B."/>
            <person name="Grigoriev I.V."/>
            <person name="Spatafora J.W."/>
            <person name="Aime M.C."/>
        </authorList>
    </citation>
    <scope>NUCLEOTIDE SEQUENCE [LARGE SCALE GENOMIC DNA]</scope>
    <source>
        <strain evidence="4 5">MCA 4198</strain>
    </source>
</reference>
<dbReference type="InterPro" id="IPR036249">
    <property type="entry name" value="Thioredoxin-like_sf"/>
</dbReference>
<evidence type="ECO:0000313" key="5">
    <source>
        <dbReference type="Proteomes" id="UP000245768"/>
    </source>
</evidence>
<dbReference type="InterPro" id="IPR004045">
    <property type="entry name" value="Glutathione_S-Trfase_N"/>
</dbReference>
<dbReference type="InterPro" id="IPR050983">
    <property type="entry name" value="GST_Omega/HSP26"/>
</dbReference>
<dbReference type="InParanoid" id="A0A316YW14"/>
<feature type="region of interest" description="Disordered" evidence="1">
    <location>
        <begin position="1"/>
        <end position="35"/>
    </location>
</feature>